<proteinExistence type="predicted"/>
<dbReference type="InterPro" id="IPR018683">
    <property type="entry name" value="DUF2169"/>
</dbReference>
<dbReference type="KEGG" id="ccro:CMC5_038580"/>
<dbReference type="Proteomes" id="UP000067626">
    <property type="component" value="Chromosome"/>
</dbReference>
<dbReference type="EMBL" id="CP012159">
    <property type="protein sequence ID" value="AKT39709.1"/>
    <property type="molecule type" value="Genomic_DNA"/>
</dbReference>
<keyword evidence="4" id="KW-1185">Reference proteome</keyword>
<gene>
    <name evidence="3" type="ORF">CMC5_038580</name>
</gene>
<feature type="compositionally biased region" description="Basic and acidic residues" evidence="1">
    <location>
        <begin position="156"/>
        <end position="178"/>
    </location>
</feature>
<evidence type="ECO:0000313" key="3">
    <source>
        <dbReference type="EMBL" id="AKT39709.1"/>
    </source>
</evidence>
<name>A0A0K1EFT9_CHOCO</name>
<protein>
    <recommendedName>
        <fullName evidence="2">DUF2169 domain-containing protein</fullName>
    </recommendedName>
</protein>
<dbReference type="Pfam" id="PF09937">
    <property type="entry name" value="DUF2169"/>
    <property type="match status" value="1"/>
</dbReference>
<evidence type="ECO:0000259" key="2">
    <source>
        <dbReference type="Pfam" id="PF09937"/>
    </source>
</evidence>
<dbReference type="OrthoDB" id="233093at2"/>
<sequence>MTTSSTSSAPSPHLFSYRLPGGPYQIGLVAKRAYRIPQRGAAEPLADVPIVWTEPDWIESHAVPGTRRFLHDSDKFATAKPATDVLLLGTAHSRRGNVRALDTAIEVGPVRKTVHVEGDRTIERAPDGGLRFGPAEGFETLPLTWERAYGGRDLDEEQRRWPRPRGKIDPRVRPDPNEPPHGTLTYPRNYVGRGYRLGPDAEARLVGTLAPNLEDPAHPLDARRLAIPELMDWIDGPIPACYAPIDYFTFPRAMFVLRPDFNPPRRRPYEIDLGALRTEDLDEPASPLPTGDPRAYLCAPPGLGSHRLLGHEPVKLWNLHRDRDLVAFDLPGDRPTVALTLPGVGVRTLEPHLATVLLEPDEDRLTLTWGAALDVAMVFPDEALAEIGVHVRFPR</sequence>
<accession>A0A0K1EFT9</accession>
<organism evidence="3 4">
    <name type="scientific">Chondromyces crocatus</name>
    <dbReference type="NCBI Taxonomy" id="52"/>
    <lineage>
        <taxon>Bacteria</taxon>
        <taxon>Pseudomonadati</taxon>
        <taxon>Myxococcota</taxon>
        <taxon>Polyangia</taxon>
        <taxon>Polyangiales</taxon>
        <taxon>Polyangiaceae</taxon>
        <taxon>Chondromyces</taxon>
    </lineage>
</organism>
<reference evidence="3 4" key="1">
    <citation type="submission" date="2015-07" db="EMBL/GenBank/DDBJ databases">
        <title>Genome analysis of myxobacterium Chondromyces crocatus Cm c5 reveals a high potential for natural compound synthesis and the genetic basis for the loss of fruiting body formation.</title>
        <authorList>
            <person name="Zaburannyi N."/>
            <person name="Bunk B."/>
            <person name="Maier J."/>
            <person name="Overmann J."/>
            <person name="Mueller R."/>
        </authorList>
    </citation>
    <scope>NUCLEOTIDE SEQUENCE [LARGE SCALE GENOMIC DNA]</scope>
    <source>
        <strain evidence="3 4">Cm c5</strain>
    </source>
</reference>
<dbReference type="RefSeq" id="WP_050431753.1">
    <property type="nucleotide sequence ID" value="NZ_CP012159.1"/>
</dbReference>
<dbReference type="STRING" id="52.CMC5_038580"/>
<dbReference type="AlphaFoldDB" id="A0A0K1EFT9"/>
<evidence type="ECO:0000256" key="1">
    <source>
        <dbReference type="SAM" id="MobiDB-lite"/>
    </source>
</evidence>
<evidence type="ECO:0000313" key="4">
    <source>
        <dbReference type="Proteomes" id="UP000067626"/>
    </source>
</evidence>
<feature type="region of interest" description="Disordered" evidence="1">
    <location>
        <begin position="156"/>
        <end position="190"/>
    </location>
</feature>
<feature type="domain" description="DUF2169" evidence="2">
    <location>
        <begin position="26"/>
        <end position="369"/>
    </location>
</feature>